<gene>
    <name evidence="6" type="primary">yxlF_2</name>
    <name evidence="6" type="ORF">HRbin17_01589</name>
</gene>
<comment type="similarity">
    <text evidence="1">Belongs to the ABC transporter superfamily.</text>
</comment>
<dbReference type="EC" id="3.6.3.-" evidence="6"/>
<dbReference type="SUPFAM" id="SSF52540">
    <property type="entry name" value="P-loop containing nucleoside triphosphate hydrolases"/>
    <property type="match status" value="1"/>
</dbReference>
<dbReference type="EMBL" id="BEHT01000020">
    <property type="protein sequence ID" value="GBC99068.1"/>
    <property type="molecule type" value="Genomic_DNA"/>
</dbReference>
<comment type="caution">
    <text evidence="6">The sequence shown here is derived from an EMBL/GenBank/DDBJ whole genome shotgun (WGS) entry which is preliminary data.</text>
</comment>
<keyword evidence="4 6" id="KW-0067">ATP-binding</keyword>
<evidence type="ECO:0000256" key="2">
    <source>
        <dbReference type="ARBA" id="ARBA00022448"/>
    </source>
</evidence>
<keyword evidence="2" id="KW-0813">Transport</keyword>
<dbReference type="Gene3D" id="3.40.50.300">
    <property type="entry name" value="P-loop containing nucleotide triphosphate hydrolases"/>
    <property type="match status" value="1"/>
</dbReference>
<dbReference type="Pfam" id="PF00005">
    <property type="entry name" value="ABC_tran"/>
    <property type="match status" value="1"/>
</dbReference>
<evidence type="ECO:0000259" key="5">
    <source>
        <dbReference type="PROSITE" id="PS50893"/>
    </source>
</evidence>
<dbReference type="SMART" id="SM00382">
    <property type="entry name" value="AAA"/>
    <property type="match status" value="1"/>
</dbReference>
<name>A0A2H5XD03_9BACT</name>
<keyword evidence="3" id="KW-0547">Nucleotide-binding</keyword>
<evidence type="ECO:0000256" key="1">
    <source>
        <dbReference type="ARBA" id="ARBA00005417"/>
    </source>
</evidence>
<dbReference type="PANTHER" id="PTHR43335">
    <property type="entry name" value="ABC TRANSPORTER, ATP-BINDING PROTEIN"/>
    <property type="match status" value="1"/>
</dbReference>
<organism evidence="6 7">
    <name type="scientific">Candidatus Fervidibacter japonicus</name>
    <dbReference type="NCBI Taxonomy" id="2035412"/>
    <lineage>
        <taxon>Bacteria</taxon>
        <taxon>Candidatus Fervidibacterota</taxon>
        <taxon>Candidatus Fervidibacter</taxon>
    </lineage>
</organism>
<evidence type="ECO:0000256" key="4">
    <source>
        <dbReference type="ARBA" id="ARBA00022840"/>
    </source>
</evidence>
<dbReference type="GO" id="GO:0005524">
    <property type="term" value="F:ATP binding"/>
    <property type="evidence" value="ECO:0007669"/>
    <property type="project" value="UniProtKB-KW"/>
</dbReference>
<evidence type="ECO:0000313" key="7">
    <source>
        <dbReference type="Proteomes" id="UP000236173"/>
    </source>
</evidence>
<dbReference type="PANTHER" id="PTHR43335:SF4">
    <property type="entry name" value="ABC TRANSPORTER, ATP-BINDING PROTEIN"/>
    <property type="match status" value="1"/>
</dbReference>
<evidence type="ECO:0000313" key="6">
    <source>
        <dbReference type="EMBL" id="GBC99068.1"/>
    </source>
</evidence>
<feature type="domain" description="ABC transporter" evidence="5">
    <location>
        <begin position="4"/>
        <end position="237"/>
    </location>
</feature>
<dbReference type="Proteomes" id="UP000236173">
    <property type="component" value="Unassembled WGS sequence"/>
</dbReference>
<evidence type="ECO:0000256" key="3">
    <source>
        <dbReference type="ARBA" id="ARBA00022741"/>
    </source>
</evidence>
<dbReference type="InterPro" id="IPR003593">
    <property type="entry name" value="AAA+_ATPase"/>
</dbReference>
<dbReference type="AlphaFoldDB" id="A0A2H5XD03"/>
<dbReference type="InterPro" id="IPR003439">
    <property type="entry name" value="ABC_transporter-like_ATP-bd"/>
</dbReference>
<protein>
    <submittedName>
        <fullName evidence="6">Putative ABC transporter ATP-binding protein YxlF</fullName>
        <ecNumber evidence="6">3.6.3.-</ecNumber>
    </submittedName>
</protein>
<dbReference type="GO" id="GO:0016887">
    <property type="term" value="F:ATP hydrolysis activity"/>
    <property type="evidence" value="ECO:0007669"/>
    <property type="project" value="InterPro"/>
</dbReference>
<dbReference type="InterPro" id="IPR027417">
    <property type="entry name" value="P-loop_NTPase"/>
</dbReference>
<reference evidence="7" key="1">
    <citation type="submission" date="2017-09" db="EMBL/GenBank/DDBJ databases">
        <title>Metaegenomics of thermophilic ammonia-oxidizing enrichment culture.</title>
        <authorList>
            <person name="Kato S."/>
            <person name="Suzuki K."/>
        </authorList>
    </citation>
    <scope>NUCLEOTIDE SEQUENCE [LARGE SCALE GENOMIC DNA]</scope>
</reference>
<sequence length="307" mass="34316">MWAIETRDLTKVFRTLTGKAVTAVSGLNLRVPVGDVFGFLGPNGAGKTTTLQLLLGNMRPTRGTAFLFGHPVGDPEIRRLVGYLPEKFQFHDFLTAEEFLDFHARLHGLPARLRRQRVDAVLEFVGLQQRRRSKLREFSRGMLQRLGLAQALLNEPRLVILDEPTSALDPLGRRAVRDLIVQLKAQGVTVFLNSHLLSEVEMTCDTVAIINRGRLLFQGQLRELLQVPTQLDIRVQNPSPQWQRIAAAFGEIVAVNGDVLSVRTRDENAVPDLVVALVNAGARLLSVVPKRLSLEDLFVQVVTDERR</sequence>
<keyword evidence="6" id="KW-0378">Hydrolase</keyword>
<accession>A0A2H5XD03</accession>
<proteinExistence type="inferred from homology"/>
<dbReference type="PROSITE" id="PS50893">
    <property type="entry name" value="ABC_TRANSPORTER_2"/>
    <property type="match status" value="1"/>
</dbReference>